<dbReference type="Pfam" id="PF00407">
    <property type="entry name" value="Bet_v_1"/>
    <property type="match status" value="1"/>
</dbReference>
<dbReference type="OrthoDB" id="1858121at2759"/>
<dbReference type="Gene3D" id="3.30.530.20">
    <property type="match status" value="1"/>
</dbReference>
<dbReference type="SUPFAM" id="SSF55961">
    <property type="entry name" value="Bet v1-like"/>
    <property type="match status" value="1"/>
</dbReference>
<dbReference type="InterPro" id="IPR000916">
    <property type="entry name" value="Bet_v_I/MLP"/>
</dbReference>
<dbReference type="SMART" id="SM01037">
    <property type="entry name" value="Bet_v_1"/>
    <property type="match status" value="1"/>
</dbReference>
<dbReference type="AlphaFoldDB" id="A0A0A0L9B6"/>
<name>A0A0A0L9B6_CUCSA</name>
<evidence type="ECO:0000313" key="2">
    <source>
        <dbReference type="EMBL" id="KGN57232.1"/>
    </source>
</evidence>
<dbReference type="InterPro" id="IPR051761">
    <property type="entry name" value="MLP-like_ligand-binding"/>
</dbReference>
<protein>
    <submittedName>
        <fullName evidence="2">Csf-2 protein</fullName>
    </submittedName>
</protein>
<reference evidence="2 3" key="4">
    <citation type="journal article" date="2011" name="BMC Genomics">
        <title>RNA-Seq improves annotation of protein-coding genes in the cucumber genome.</title>
        <authorList>
            <person name="Li Z."/>
            <person name="Zhang Z."/>
            <person name="Yan P."/>
            <person name="Huang S."/>
            <person name="Fei Z."/>
            <person name="Lin K."/>
        </authorList>
    </citation>
    <scope>NUCLEOTIDE SEQUENCE [LARGE SCALE GENOMIC DNA]</scope>
    <source>
        <strain evidence="3">cv. 9930</strain>
    </source>
</reference>
<reference evidence="2 3" key="1">
    <citation type="journal article" date="2009" name="Nat. Genet.">
        <title>The genome of the cucumber, Cucumis sativus L.</title>
        <authorList>
            <person name="Huang S."/>
            <person name="Li R."/>
            <person name="Zhang Z."/>
            <person name="Li L."/>
            <person name="Gu X."/>
            <person name="Fan W."/>
            <person name="Lucas W.J."/>
            <person name="Wang X."/>
            <person name="Xie B."/>
            <person name="Ni P."/>
            <person name="Ren Y."/>
            <person name="Zhu H."/>
            <person name="Li J."/>
            <person name="Lin K."/>
            <person name="Jin W."/>
            <person name="Fei Z."/>
            <person name="Li G."/>
            <person name="Staub J."/>
            <person name="Kilian A."/>
            <person name="van der Vossen E.A."/>
            <person name="Wu Y."/>
            <person name="Guo J."/>
            <person name="He J."/>
            <person name="Jia Z."/>
            <person name="Ren Y."/>
            <person name="Tian G."/>
            <person name="Lu Y."/>
            <person name="Ruan J."/>
            <person name="Qian W."/>
            <person name="Wang M."/>
            <person name="Huang Q."/>
            <person name="Li B."/>
            <person name="Xuan Z."/>
            <person name="Cao J."/>
            <person name="Asan"/>
            <person name="Wu Z."/>
            <person name="Zhang J."/>
            <person name="Cai Q."/>
            <person name="Bai Y."/>
            <person name="Zhao B."/>
            <person name="Han Y."/>
            <person name="Li Y."/>
            <person name="Li X."/>
            <person name="Wang S."/>
            <person name="Shi Q."/>
            <person name="Liu S."/>
            <person name="Cho W.K."/>
            <person name="Kim J.Y."/>
            <person name="Xu Y."/>
            <person name="Heller-Uszynska K."/>
            <person name="Miao H."/>
            <person name="Cheng Z."/>
            <person name="Zhang S."/>
            <person name="Wu J."/>
            <person name="Yang Y."/>
            <person name="Kang H."/>
            <person name="Li M."/>
            <person name="Liang H."/>
            <person name="Ren X."/>
            <person name="Shi Z."/>
            <person name="Wen M."/>
            <person name="Jian M."/>
            <person name="Yang H."/>
            <person name="Zhang G."/>
            <person name="Yang Z."/>
            <person name="Chen R."/>
            <person name="Liu S."/>
            <person name="Li J."/>
            <person name="Ma L."/>
            <person name="Liu H."/>
            <person name="Zhou Y."/>
            <person name="Zhao J."/>
            <person name="Fang X."/>
            <person name="Li G."/>
            <person name="Fang L."/>
            <person name="Li Y."/>
            <person name="Liu D."/>
            <person name="Zheng H."/>
            <person name="Zhang Y."/>
            <person name="Qin N."/>
            <person name="Li Z."/>
            <person name="Yang G."/>
            <person name="Yang S."/>
            <person name="Bolund L."/>
            <person name="Kristiansen K."/>
            <person name="Zheng H."/>
            <person name="Li S."/>
            <person name="Zhang X."/>
            <person name="Yang H."/>
            <person name="Wang J."/>
            <person name="Sun R."/>
            <person name="Zhang B."/>
            <person name="Jiang S."/>
            <person name="Wang J."/>
            <person name="Du Y."/>
            <person name="Li S."/>
        </authorList>
    </citation>
    <scope>NUCLEOTIDE SEQUENCE [LARGE SCALE GENOMIC DNA]</scope>
    <source>
        <strain evidence="3">cv. 9930</strain>
    </source>
</reference>
<evidence type="ECO:0000313" key="3">
    <source>
        <dbReference type="Proteomes" id="UP000029981"/>
    </source>
</evidence>
<proteinExistence type="predicted"/>
<accession>A0A0A0L9B6</accession>
<reference evidence="2 3" key="2">
    <citation type="journal article" date="2009" name="PLoS ONE">
        <title>An integrated genetic and cytogenetic map of the cucumber genome.</title>
        <authorList>
            <person name="Ren Y."/>
            <person name="Zhang Z."/>
            <person name="Liu J."/>
            <person name="Staub J.E."/>
            <person name="Han Y."/>
            <person name="Cheng Z."/>
            <person name="Li X."/>
            <person name="Lu J."/>
            <person name="Miao H."/>
            <person name="Kang H."/>
            <person name="Xie B."/>
            <person name="Gu X."/>
            <person name="Wang X."/>
            <person name="Du Y."/>
            <person name="Jin W."/>
            <person name="Huang S."/>
        </authorList>
    </citation>
    <scope>NUCLEOTIDE SEQUENCE [LARGE SCALE GENOMIC DNA]</scope>
    <source>
        <strain evidence="3">cv. 9930</strain>
    </source>
</reference>
<dbReference type="EMBL" id="CM002924">
    <property type="protein sequence ID" value="KGN57232.1"/>
    <property type="molecule type" value="Genomic_DNA"/>
</dbReference>
<sequence length="155" mass="17851">MGDLYGKLETDVPIKASASMFHEIFHKKPHHISNASTDKIHGVDLHEGEWGQVGSIICWKYFHDGKARIAKEIIEHVDEENNSITFKVIEGDLTEHYKDFRLTIQCIPKEKGSVIHWILEYEKLHDQIPDSHTLLQFCVEVSQDIDSMLSDIDEP</sequence>
<dbReference type="PANTHER" id="PTHR31907">
    <property type="entry name" value="MLP-LIKE PROTEIN 423"/>
    <property type="match status" value="1"/>
</dbReference>
<dbReference type="eggNOG" id="ENOG502RN75">
    <property type="taxonomic scope" value="Eukaryota"/>
</dbReference>
<dbReference type="Gramene" id="KGN57232">
    <property type="protein sequence ID" value="KGN57232"/>
    <property type="gene ID" value="Csa_3G172375"/>
</dbReference>
<dbReference type="GO" id="GO:0006952">
    <property type="term" value="P:defense response"/>
    <property type="evidence" value="ECO:0007669"/>
    <property type="project" value="InterPro"/>
</dbReference>
<keyword evidence="3" id="KW-1185">Reference proteome</keyword>
<dbReference type="STRING" id="3659.A0A0A0L9B6"/>
<dbReference type="InterPro" id="IPR023393">
    <property type="entry name" value="START-like_dom_sf"/>
</dbReference>
<evidence type="ECO:0000259" key="1">
    <source>
        <dbReference type="SMART" id="SM01037"/>
    </source>
</evidence>
<dbReference type="OMA" id="RWIVEYE"/>
<reference evidence="2 3" key="3">
    <citation type="journal article" date="2010" name="BMC Genomics">
        <title>Transcriptome sequencing and comparative analysis of cucumber flowers with different sex types.</title>
        <authorList>
            <person name="Guo S."/>
            <person name="Zheng Y."/>
            <person name="Joung J.G."/>
            <person name="Liu S."/>
            <person name="Zhang Z."/>
            <person name="Crasta O.R."/>
            <person name="Sobral B.W."/>
            <person name="Xu Y."/>
            <person name="Huang S."/>
            <person name="Fei Z."/>
        </authorList>
    </citation>
    <scope>NUCLEOTIDE SEQUENCE [LARGE SCALE GENOMIC DNA]</scope>
    <source>
        <strain evidence="3">cv. 9930</strain>
    </source>
</reference>
<dbReference type="Proteomes" id="UP000029981">
    <property type="component" value="Chromosome 3"/>
</dbReference>
<gene>
    <name evidence="2" type="ORF">Csa_3G172375</name>
</gene>
<organism evidence="2 3">
    <name type="scientific">Cucumis sativus</name>
    <name type="common">Cucumber</name>
    <dbReference type="NCBI Taxonomy" id="3659"/>
    <lineage>
        <taxon>Eukaryota</taxon>
        <taxon>Viridiplantae</taxon>
        <taxon>Streptophyta</taxon>
        <taxon>Embryophyta</taxon>
        <taxon>Tracheophyta</taxon>
        <taxon>Spermatophyta</taxon>
        <taxon>Magnoliopsida</taxon>
        <taxon>eudicotyledons</taxon>
        <taxon>Gunneridae</taxon>
        <taxon>Pentapetalae</taxon>
        <taxon>rosids</taxon>
        <taxon>fabids</taxon>
        <taxon>Cucurbitales</taxon>
        <taxon>Cucurbitaceae</taxon>
        <taxon>Benincaseae</taxon>
        <taxon>Cucumis</taxon>
    </lineage>
</organism>
<feature type="domain" description="Bet v I/Major latex protein" evidence="1">
    <location>
        <begin position="3"/>
        <end position="152"/>
    </location>
</feature>
<dbReference type="CDD" id="cd07816">
    <property type="entry name" value="Bet_v1-like"/>
    <property type="match status" value="1"/>
</dbReference>